<feature type="signal peptide" evidence="4">
    <location>
        <begin position="1"/>
        <end position="26"/>
    </location>
</feature>
<protein>
    <submittedName>
        <fullName evidence="5">ABC transporter substrate-binding protein</fullName>
    </submittedName>
</protein>
<dbReference type="Gene3D" id="3.40.190.170">
    <property type="entry name" value="Bacterial extracellular solute-binding protein, family 7"/>
    <property type="match status" value="1"/>
</dbReference>
<organism evidence="5 6">
    <name type="scientific">Seohaeicola zhoushanensis</name>
    <dbReference type="NCBI Taxonomy" id="1569283"/>
    <lineage>
        <taxon>Bacteria</taxon>
        <taxon>Pseudomonadati</taxon>
        <taxon>Pseudomonadota</taxon>
        <taxon>Alphaproteobacteria</taxon>
        <taxon>Rhodobacterales</taxon>
        <taxon>Roseobacteraceae</taxon>
        <taxon>Seohaeicola</taxon>
    </lineage>
</organism>
<sequence length="342" mass="36418">MGAFRTFAAGVVAALITGSAAVPALAQDFMWRLQTNLNPGDPGHVAVEERFAKLVTEMSGGRIAFEVYPVGTLFPIADGLEAVGAGVAEMGMLTGGYFAGKIGPVASIESGVPGGLRTPLESFDFFYKKGFIDIAREAYAPYGVYYLGPQVSPQWDIVSNKPITSVADFQGLKIRAFGLEAKWYESMGASPVFLSGSEIYTALATDAIDAARWASPSANKNISLQEVAKYYVQPSPMPAPNNFFAVNEAAWNALPADLQAILREAAMLSSLDYLTTGMKNDAKALNEMQAAGMEVTTISAEDFAKMDAAARKLWMAYADQGGLNAKAVNLLAEYLGELGRGE</sequence>
<reference evidence="5" key="2">
    <citation type="submission" date="2020-09" db="EMBL/GenBank/DDBJ databases">
        <authorList>
            <person name="Sun Q."/>
            <person name="Kim S."/>
        </authorList>
    </citation>
    <scope>NUCLEOTIDE SEQUENCE</scope>
    <source>
        <strain evidence="5">KCTC 42650</strain>
    </source>
</reference>
<proteinExistence type="predicted"/>
<feature type="chain" id="PRO_5035163830" evidence="4">
    <location>
        <begin position="27"/>
        <end position="342"/>
    </location>
</feature>
<evidence type="ECO:0000313" key="5">
    <source>
        <dbReference type="EMBL" id="GHF65102.1"/>
    </source>
</evidence>
<evidence type="ECO:0000256" key="2">
    <source>
        <dbReference type="ARBA" id="ARBA00022729"/>
    </source>
</evidence>
<keyword evidence="6" id="KW-1185">Reference proteome</keyword>
<keyword evidence="2 4" id="KW-0732">Signal</keyword>
<dbReference type="RefSeq" id="WP_189681932.1">
    <property type="nucleotide sequence ID" value="NZ_BNCJ01000016.1"/>
</dbReference>
<dbReference type="AlphaFoldDB" id="A0A8J3M9Y4"/>
<reference evidence="5" key="1">
    <citation type="journal article" date="2014" name="Int. J. Syst. Evol. Microbiol.">
        <title>Complete genome sequence of Corynebacterium casei LMG S-19264T (=DSM 44701T), isolated from a smear-ripened cheese.</title>
        <authorList>
            <consortium name="US DOE Joint Genome Institute (JGI-PGF)"/>
            <person name="Walter F."/>
            <person name="Albersmeier A."/>
            <person name="Kalinowski J."/>
            <person name="Ruckert C."/>
        </authorList>
    </citation>
    <scope>NUCLEOTIDE SEQUENCE</scope>
    <source>
        <strain evidence="5">KCTC 42650</strain>
    </source>
</reference>
<dbReference type="SUPFAM" id="SSF53850">
    <property type="entry name" value="Periplasmic binding protein-like II"/>
    <property type="match status" value="1"/>
</dbReference>
<keyword evidence="3" id="KW-0574">Periplasm</keyword>
<dbReference type="InterPro" id="IPR038404">
    <property type="entry name" value="TRAP_DctP_sf"/>
</dbReference>
<evidence type="ECO:0000256" key="1">
    <source>
        <dbReference type="ARBA" id="ARBA00004418"/>
    </source>
</evidence>
<accession>A0A8J3M9Y4</accession>
<dbReference type="PANTHER" id="PTHR33376:SF5">
    <property type="entry name" value="EXTRACYTOPLASMIC SOLUTE RECEPTOR PROTEIN"/>
    <property type="match status" value="1"/>
</dbReference>
<name>A0A8J3M9Y4_9RHOB</name>
<dbReference type="Pfam" id="PF03480">
    <property type="entry name" value="DctP"/>
    <property type="match status" value="1"/>
</dbReference>
<dbReference type="GO" id="GO:0055085">
    <property type="term" value="P:transmembrane transport"/>
    <property type="evidence" value="ECO:0007669"/>
    <property type="project" value="InterPro"/>
</dbReference>
<evidence type="ECO:0000256" key="3">
    <source>
        <dbReference type="ARBA" id="ARBA00022764"/>
    </source>
</evidence>
<dbReference type="GO" id="GO:0042597">
    <property type="term" value="C:periplasmic space"/>
    <property type="evidence" value="ECO:0007669"/>
    <property type="project" value="UniProtKB-SubCell"/>
</dbReference>
<evidence type="ECO:0000313" key="6">
    <source>
        <dbReference type="Proteomes" id="UP000626220"/>
    </source>
</evidence>
<dbReference type="NCBIfam" id="NF037995">
    <property type="entry name" value="TRAP_S1"/>
    <property type="match status" value="1"/>
</dbReference>
<comment type="caution">
    <text evidence="5">The sequence shown here is derived from an EMBL/GenBank/DDBJ whole genome shotgun (WGS) entry which is preliminary data.</text>
</comment>
<evidence type="ECO:0000256" key="4">
    <source>
        <dbReference type="SAM" id="SignalP"/>
    </source>
</evidence>
<gene>
    <name evidence="5" type="ORF">GCM10017056_40410</name>
</gene>
<dbReference type="InterPro" id="IPR018389">
    <property type="entry name" value="DctP_fam"/>
</dbReference>
<comment type="subcellular location">
    <subcellularLocation>
        <location evidence="1">Periplasm</location>
    </subcellularLocation>
</comment>
<dbReference type="Proteomes" id="UP000626220">
    <property type="component" value="Unassembled WGS sequence"/>
</dbReference>
<dbReference type="PANTHER" id="PTHR33376">
    <property type="match status" value="1"/>
</dbReference>
<dbReference type="EMBL" id="BNCJ01000016">
    <property type="protein sequence ID" value="GHF65102.1"/>
    <property type="molecule type" value="Genomic_DNA"/>
</dbReference>